<name>A0A1M5INA1_9ACTN</name>
<gene>
    <name evidence="1" type="ORF">SAMN05443575_1950</name>
</gene>
<sequence length="401" mass="43062">MTTRIALLTQGLGVGGGVPSVARWLRDAMRAEGFTVDVHDVATSGRDPHSRGLTRPRTWVRPSLRGGRSDDLDATLWGANLVELEPMRYRPRRELTRVLAGYDLVQVVAGAPALAWIASRVGRPVALQVATTVAWERAAKGVDGSAAVARWRGLMTAATSRVEDRALRRADVVFVENTEMLAHAQRSGARRAVLAPPGVDTDRFRPHPAGWQSAGPVLSVCRLGERRKRLDRLVAAYAELARRRPDAPPLLLAGRGPVPDDLAALVARSGCADRISVRADLPADALPQLYRSASVYLQTSQEEGLGVSVLEAMASGIPVVATRTAGAQECLGDERAGVLVGNEDAGNAAAVADAVTGILDAEGHTMARIARERCETRFSTEAGIRRFVDEYERLTATARPR</sequence>
<dbReference type="Proteomes" id="UP000186132">
    <property type="component" value="Unassembled WGS sequence"/>
</dbReference>
<keyword evidence="2" id="KW-1185">Reference proteome</keyword>
<proteinExistence type="predicted"/>
<keyword evidence="1" id="KW-0808">Transferase</keyword>
<protein>
    <submittedName>
        <fullName evidence="1">Glycosyltransferase involved in cell wall bisynthesis</fullName>
    </submittedName>
</protein>
<dbReference type="EMBL" id="FQVU01000002">
    <property type="protein sequence ID" value="SHG29721.1"/>
    <property type="molecule type" value="Genomic_DNA"/>
</dbReference>
<reference evidence="1 2" key="1">
    <citation type="submission" date="2016-11" db="EMBL/GenBank/DDBJ databases">
        <authorList>
            <person name="Jaros S."/>
            <person name="Januszkiewicz K."/>
            <person name="Wedrychowicz H."/>
        </authorList>
    </citation>
    <scope>NUCLEOTIDE SEQUENCE [LARGE SCALE GENOMIC DNA]</scope>
    <source>
        <strain evidence="1 2">DSM 45627</strain>
    </source>
</reference>
<dbReference type="Pfam" id="PF13692">
    <property type="entry name" value="Glyco_trans_1_4"/>
    <property type="match status" value="1"/>
</dbReference>
<dbReference type="STRING" id="1206085.SAMN05443575_1950"/>
<dbReference type="PANTHER" id="PTHR45947">
    <property type="entry name" value="SULFOQUINOVOSYL TRANSFERASE SQD2"/>
    <property type="match status" value="1"/>
</dbReference>
<accession>A0A1M5INA1</accession>
<dbReference type="RefSeq" id="WP_073389113.1">
    <property type="nucleotide sequence ID" value="NZ_FQVU01000002.1"/>
</dbReference>
<dbReference type="InterPro" id="IPR050194">
    <property type="entry name" value="Glycosyltransferase_grp1"/>
</dbReference>
<organism evidence="1 2">
    <name type="scientific">Jatrophihabitans endophyticus</name>
    <dbReference type="NCBI Taxonomy" id="1206085"/>
    <lineage>
        <taxon>Bacteria</taxon>
        <taxon>Bacillati</taxon>
        <taxon>Actinomycetota</taxon>
        <taxon>Actinomycetes</taxon>
        <taxon>Jatrophihabitantales</taxon>
        <taxon>Jatrophihabitantaceae</taxon>
        <taxon>Jatrophihabitans</taxon>
    </lineage>
</organism>
<dbReference type="OrthoDB" id="5240531at2"/>
<dbReference type="AlphaFoldDB" id="A0A1M5INA1"/>
<dbReference type="GO" id="GO:0016757">
    <property type="term" value="F:glycosyltransferase activity"/>
    <property type="evidence" value="ECO:0007669"/>
    <property type="project" value="TreeGrafter"/>
</dbReference>
<evidence type="ECO:0000313" key="2">
    <source>
        <dbReference type="Proteomes" id="UP000186132"/>
    </source>
</evidence>
<evidence type="ECO:0000313" key="1">
    <source>
        <dbReference type="EMBL" id="SHG29721.1"/>
    </source>
</evidence>
<dbReference type="Gene3D" id="3.40.50.2000">
    <property type="entry name" value="Glycogen Phosphorylase B"/>
    <property type="match status" value="2"/>
</dbReference>
<dbReference type="SUPFAM" id="SSF53756">
    <property type="entry name" value="UDP-Glycosyltransferase/glycogen phosphorylase"/>
    <property type="match status" value="1"/>
</dbReference>
<dbReference type="PANTHER" id="PTHR45947:SF3">
    <property type="entry name" value="SULFOQUINOVOSYL TRANSFERASE SQD2"/>
    <property type="match status" value="1"/>
</dbReference>